<dbReference type="Proteomes" id="UP000323046">
    <property type="component" value="Chromosome"/>
</dbReference>
<accession>A0A5P2BNG2</accession>
<evidence type="ECO:0000313" key="1">
    <source>
        <dbReference type="EMBL" id="QES31268.1"/>
    </source>
</evidence>
<sequence length="59" mass="6585">MIPTPPGPGPVRPAEVVNREIRELWPHPAVRLSSEQRARYELLVVEWAAATRSEVVKAA</sequence>
<dbReference type="OrthoDB" id="4313336at2"/>
<reference evidence="1 2" key="1">
    <citation type="submission" date="2018-05" db="EMBL/GenBank/DDBJ databases">
        <title>Streptomyces venezuelae.</title>
        <authorList>
            <person name="Kim W."/>
            <person name="Lee N."/>
            <person name="Cho B.-K."/>
        </authorList>
    </citation>
    <scope>NUCLEOTIDE SEQUENCE [LARGE SCALE GENOMIC DNA]</scope>
    <source>
        <strain evidence="1 2">ATCC 14583</strain>
    </source>
</reference>
<name>A0A5P2BNG2_STRVZ</name>
<protein>
    <recommendedName>
        <fullName evidence="3">Integrase</fullName>
    </recommendedName>
</protein>
<dbReference type="RefSeq" id="WP_150165099.1">
    <property type="nucleotide sequence ID" value="NZ_CP029193.1"/>
</dbReference>
<evidence type="ECO:0008006" key="3">
    <source>
        <dbReference type="Google" id="ProtNLM"/>
    </source>
</evidence>
<dbReference type="EMBL" id="CP029193">
    <property type="protein sequence ID" value="QES31268.1"/>
    <property type="molecule type" value="Genomic_DNA"/>
</dbReference>
<gene>
    <name evidence="1" type="ORF">DEJ47_04350</name>
</gene>
<organism evidence="1 2">
    <name type="scientific">Streptomyces venezuelae</name>
    <dbReference type="NCBI Taxonomy" id="54571"/>
    <lineage>
        <taxon>Bacteria</taxon>
        <taxon>Bacillati</taxon>
        <taxon>Actinomycetota</taxon>
        <taxon>Actinomycetes</taxon>
        <taxon>Kitasatosporales</taxon>
        <taxon>Streptomycetaceae</taxon>
        <taxon>Streptomyces</taxon>
    </lineage>
</organism>
<evidence type="ECO:0000313" key="2">
    <source>
        <dbReference type="Proteomes" id="UP000323046"/>
    </source>
</evidence>
<dbReference type="AlphaFoldDB" id="A0A5P2BNG2"/>
<keyword evidence="2" id="KW-1185">Reference proteome</keyword>
<proteinExistence type="predicted"/>